<dbReference type="EMBL" id="CP024047">
    <property type="protein sequence ID" value="AXR78171.1"/>
    <property type="molecule type" value="Genomic_DNA"/>
</dbReference>
<dbReference type="InterPro" id="IPR046782">
    <property type="entry name" value="HEWD"/>
</dbReference>
<reference evidence="4" key="2">
    <citation type="submission" date="2018-02" db="EMBL/GenBank/DDBJ databases">
        <title>Phenotypic and genomic properties of facultatively anaerobic sulfur-reducing natronoarchaea from hypersaline soda lakes.</title>
        <authorList>
            <person name="Sorokin D.Y."/>
            <person name="Kublanov I.V."/>
            <person name="Roman P."/>
            <person name="Sinninghe Damste J.S."/>
            <person name="Golyshin P.N."/>
            <person name="Rojo D."/>
            <person name="Ciordia S."/>
            <person name="Mena M.D.C."/>
            <person name="Ferrer M."/>
            <person name="Messina E."/>
            <person name="Smedile F."/>
            <person name="La Spada G."/>
            <person name="La Cono V."/>
            <person name="Yakimov M.M."/>
        </authorList>
    </citation>
    <scope>NUCLEOTIDE SEQUENCE [LARGE SCALE GENOMIC DNA]</scope>
    <source>
        <strain evidence="4">AArc-Mg</strain>
    </source>
</reference>
<dbReference type="AlphaFoldDB" id="A0A346PQP5"/>
<feature type="domain" description="HEWD" evidence="1">
    <location>
        <begin position="38"/>
        <end position="96"/>
    </location>
</feature>
<evidence type="ECO:0000259" key="1">
    <source>
        <dbReference type="Pfam" id="PF20576"/>
    </source>
</evidence>
<dbReference type="Proteomes" id="UP000258613">
    <property type="component" value="Chromosome"/>
</dbReference>
<evidence type="ECO:0000313" key="5">
    <source>
        <dbReference type="Proteomes" id="UP000258707"/>
    </source>
</evidence>
<evidence type="ECO:0000313" key="4">
    <source>
        <dbReference type="Proteomes" id="UP000258613"/>
    </source>
</evidence>
<organism evidence="3 4">
    <name type="scientific">Natrarchaeobaculum sulfurireducens</name>
    <dbReference type="NCBI Taxonomy" id="2044521"/>
    <lineage>
        <taxon>Archaea</taxon>
        <taxon>Methanobacteriati</taxon>
        <taxon>Methanobacteriota</taxon>
        <taxon>Stenosarchaea group</taxon>
        <taxon>Halobacteria</taxon>
        <taxon>Halobacteriales</taxon>
        <taxon>Natrialbaceae</taxon>
        <taxon>Natrarchaeobaculum</taxon>
    </lineage>
</organism>
<accession>A0A346PF76</accession>
<evidence type="ECO:0000313" key="3">
    <source>
        <dbReference type="EMBL" id="AXR81840.1"/>
    </source>
</evidence>
<evidence type="ECO:0000313" key="2">
    <source>
        <dbReference type="EMBL" id="AXR78171.1"/>
    </source>
</evidence>
<name>A0A346PQP5_9EURY</name>
<dbReference type="KEGG" id="nag:AArcMg_1833"/>
<reference evidence="3" key="3">
    <citation type="journal article" date="2019" name="Int. J. Syst. Evol. Microbiol.">
        <title>Natronolimnobius sulfurireducens sp. nov. and Halalkaliarchaeum desulfuricum gen. nov., sp. nov., the first sulfur-respiring alkaliphilic haloarchaea from hypersaline alkaline lakes.</title>
        <authorList>
            <person name="Sorokin D.Y."/>
            <person name="Yakimov M."/>
            <person name="Messina E."/>
            <person name="Merkel A.Y."/>
            <person name="Bale N.J."/>
            <person name="Sinninghe Damste J.S."/>
        </authorList>
    </citation>
    <scope>NUCLEOTIDE SEQUENCE</scope>
    <source>
        <strain evidence="3">AArc-Mg</strain>
        <strain evidence="2">AArc1</strain>
    </source>
</reference>
<dbReference type="KEGG" id="nan:AArc1_1848"/>
<dbReference type="EMBL" id="CP027033">
    <property type="protein sequence ID" value="AXR81840.1"/>
    <property type="molecule type" value="Genomic_DNA"/>
</dbReference>
<dbReference type="Pfam" id="PF20576">
    <property type="entry name" value="HEWD"/>
    <property type="match status" value="1"/>
</dbReference>
<dbReference type="Proteomes" id="UP000258707">
    <property type="component" value="Chromosome"/>
</dbReference>
<accession>A0A346PQP5</accession>
<sequence length="97" mass="11239">MGSDTKVVDGTDFLVDRHERWLPNKNTVICVRFSQPVMSAHVRAPTARICERCGRAEYWDEELDAWQITRKDGERRVGSPHCLHEWDINGTFNPVVE</sequence>
<gene>
    <name evidence="2" type="ORF">AArc1_1848</name>
    <name evidence="3" type="ORF">AArcMg_1833</name>
</gene>
<proteinExistence type="predicted"/>
<protein>
    <submittedName>
        <fullName evidence="2">Zn finger domain containing protein</fullName>
    </submittedName>
</protein>
<keyword evidence="4" id="KW-1185">Reference proteome</keyword>
<reference evidence="5" key="1">
    <citation type="submission" date="2017-10" db="EMBL/GenBank/DDBJ databases">
        <title>Phenotypic and genomic properties of facultatively anaerobic sulfur-reducing natronoarchaea from hypersaline soda lakes.</title>
        <authorList>
            <person name="Sorokin D.Y."/>
            <person name="Kublanov I.V."/>
            <person name="Roman P."/>
            <person name="Sinninghe Damste J.S."/>
            <person name="Golyshin P.N."/>
            <person name="Rojo D."/>
            <person name="Ciordia S."/>
            <person name="Mena Md.C."/>
            <person name="Ferrer M."/>
            <person name="Messina E."/>
            <person name="Smedile F."/>
            <person name="La Spada G."/>
            <person name="La Cono V."/>
            <person name="Yakimov M.M."/>
        </authorList>
    </citation>
    <scope>NUCLEOTIDE SEQUENCE [LARGE SCALE GENOMIC DNA]</scope>
    <source>
        <strain evidence="5">AArc1</strain>
    </source>
</reference>